<dbReference type="InterPro" id="IPR013785">
    <property type="entry name" value="Aldolase_TIM"/>
</dbReference>
<dbReference type="RefSeq" id="WP_322544104.1">
    <property type="nucleotide sequence ID" value="NZ_JAOBTT010000002.1"/>
</dbReference>
<proteinExistence type="inferred from homology"/>
<comment type="similarity">
    <text evidence="1 3">Belongs to the DapA family.</text>
</comment>
<comment type="caution">
    <text evidence="4">The sequence shown here is derived from an EMBL/GenBank/DDBJ whole genome shotgun (WGS) entry which is preliminary data.</text>
</comment>
<accession>A0ABU5LJV0</accession>
<keyword evidence="5" id="KW-1185">Reference proteome</keyword>
<reference evidence="5" key="1">
    <citation type="submission" date="2023-07" db="EMBL/GenBank/DDBJ databases">
        <title>Structural and functional analysis of rice phyllospheric bacteria for their antimicrobial properties and defense elicitation against blast disease.</title>
        <authorList>
            <person name="Sahu K.P."/>
            <person name="Asharani P."/>
            <person name="Kumar M."/>
            <person name="Reddy B."/>
            <person name="Kumar A."/>
        </authorList>
    </citation>
    <scope>NUCLEOTIDE SEQUENCE [LARGE SCALE GENOMIC DNA]</scope>
    <source>
        <strain evidence="5">OsEp_Plm_30P10</strain>
    </source>
</reference>
<dbReference type="EMBL" id="JAOBTT010000002">
    <property type="protein sequence ID" value="MDZ7280214.1"/>
    <property type="molecule type" value="Genomic_DNA"/>
</dbReference>
<dbReference type="Proteomes" id="UP001288620">
    <property type="component" value="Unassembled WGS sequence"/>
</dbReference>
<dbReference type="Gene3D" id="3.20.20.70">
    <property type="entry name" value="Aldolase class I"/>
    <property type="match status" value="1"/>
</dbReference>
<evidence type="ECO:0000313" key="5">
    <source>
        <dbReference type="Proteomes" id="UP001288620"/>
    </source>
</evidence>
<dbReference type="PRINTS" id="PR00146">
    <property type="entry name" value="DHPICSNTHASE"/>
</dbReference>
<evidence type="ECO:0000313" key="4">
    <source>
        <dbReference type="EMBL" id="MDZ7280214.1"/>
    </source>
</evidence>
<dbReference type="PANTHER" id="PTHR12128:SF66">
    <property type="entry name" value="4-HYDROXY-2-OXOGLUTARATE ALDOLASE, MITOCHONDRIAL"/>
    <property type="match status" value="1"/>
</dbReference>
<dbReference type="Pfam" id="PF00701">
    <property type="entry name" value="DHDPS"/>
    <property type="match status" value="1"/>
</dbReference>
<evidence type="ECO:0000256" key="3">
    <source>
        <dbReference type="PIRNR" id="PIRNR001365"/>
    </source>
</evidence>
<dbReference type="CDD" id="cd00408">
    <property type="entry name" value="DHDPS-like"/>
    <property type="match status" value="1"/>
</dbReference>
<evidence type="ECO:0000256" key="1">
    <source>
        <dbReference type="ARBA" id="ARBA00007592"/>
    </source>
</evidence>
<dbReference type="PIRSF" id="PIRSF001365">
    <property type="entry name" value="DHDPS"/>
    <property type="match status" value="1"/>
</dbReference>
<gene>
    <name evidence="4" type="ORF">N4G40_18330</name>
</gene>
<name>A0ABU5LJV0_9GAMM</name>
<keyword evidence="2 3" id="KW-0456">Lyase</keyword>
<dbReference type="PANTHER" id="PTHR12128">
    <property type="entry name" value="DIHYDRODIPICOLINATE SYNTHASE"/>
    <property type="match status" value="1"/>
</dbReference>
<dbReference type="InterPro" id="IPR002220">
    <property type="entry name" value="DapA-like"/>
</dbReference>
<sequence>MFSGLSAFPITPVNAAGIDENAFLRLLKRLTRAKVDSLGVLGSTGSYAWFTREQRRRITELAVAHAEGIPVMVSIGAFSTDEVLRLAEDAQQAGASALLLPALAYQGLTQEEVYGLYHDVAHAVSRPICVYDNPRTTHTQFSDALYARIATLPNIASFKIPGVPEPLPAAQQRIAALREQLPAHIRLGISGDQFAATALQAGCDLWYSVCAGLFPYAAKALYEAVKGESSQSAAAQTQRLEPLWALFRKHNGSLRVMAAAAHLLGDTDAVCLPRPLRMLTDADTAEVQRVITELGLT</sequence>
<evidence type="ECO:0000256" key="2">
    <source>
        <dbReference type="ARBA" id="ARBA00023239"/>
    </source>
</evidence>
<dbReference type="SMART" id="SM01130">
    <property type="entry name" value="DHDPS"/>
    <property type="match status" value="1"/>
</dbReference>
<dbReference type="SUPFAM" id="SSF51569">
    <property type="entry name" value="Aldolase"/>
    <property type="match status" value="1"/>
</dbReference>
<protein>
    <submittedName>
        <fullName evidence="4">Dihydrodipicolinate synthase family protein</fullName>
    </submittedName>
</protein>
<organism evidence="4 5">
    <name type="scientific">Pantoea eucrina</name>
    <dbReference type="NCBI Taxonomy" id="472693"/>
    <lineage>
        <taxon>Bacteria</taxon>
        <taxon>Pseudomonadati</taxon>
        <taxon>Pseudomonadota</taxon>
        <taxon>Gammaproteobacteria</taxon>
        <taxon>Enterobacterales</taxon>
        <taxon>Erwiniaceae</taxon>
        <taxon>Pantoea</taxon>
    </lineage>
</organism>